<comment type="caution">
    <text evidence="2">The sequence shown here is derived from an EMBL/GenBank/DDBJ whole genome shotgun (WGS) entry which is preliminary data.</text>
</comment>
<feature type="region of interest" description="Disordered" evidence="1">
    <location>
        <begin position="1"/>
        <end position="168"/>
    </location>
</feature>
<proteinExistence type="predicted"/>
<feature type="compositionally biased region" description="Basic and acidic residues" evidence="1">
    <location>
        <begin position="147"/>
        <end position="164"/>
    </location>
</feature>
<dbReference type="HOGENOM" id="CLU_1250879_0_0_1"/>
<evidence type="ECO:0000256" key="1">
    <source>
        <dbReference type="SAM" id="MobiDB-lite"/>
    </source>
</evidence>
<sequence length="221" mass="23771">MVEERSAGKSREHSVKEGVSHSSDEEDEKTGQGGKATEATGASDLDSSRSLRIVRMPPVSELEKEEEDEGYTAGSSEDIESSQTRSVPSAHGGSNKPPTESHEIEDKPGNDDEKRKGVSPDRKPARHIGLYLSSGTHDAESDTTEEGEIREIIDNDSDSDRDAPPCRSSAAKHAFLNYDGCSDNPAHEPPASRQCASKYHDYFVSREAGQAGPHCFSGPGS</sequence>
<accession>K2QXM6</accession>
<dbReference type="InParanoid" id="K2QXM6"/>
<dbReference type="VEuPathDB" id="FungiDB:MPH_08104"/>
<evidence type="ECO:0000313" key="2">
    <source>
        <dbReference type="EMBL" id="EKG14631.1"/>
    </source>
</evidence>
<feature type="compositionally biased region" description="Basic and acidic residues" evidence="1">
    <location>
        <begin position="1"/>
        <end position="23"/>
    </location>
</feature>
<dbReference type="EMBL" id="AHHD01000338">
    <property type="protein sequence ID" value="EKG14631.1"/>
    <property type="molecule type" value="Genomic_DNA"/>
</dbReference>
<reference evidence="2 3" key="1">
    <citation type="journal article" date="2012" name="BMC Genomics">
        <title>Tools to kill: Genome of one of the most destructive plant pathogenic fungi Macrophomina phaseolina.</title>
        <authorList>
            <person name="Islam M.S."/>
            <person name="Haque M.S."/>
            <person name="Islam M.M."/>
            <person name="Emdad E.M."/>
            <person name="Halim A."/>
            <person name="Hossen Q.M.M."/>
            <person name="Hossain M.Z."/>
            <person name="Ahmed B."/>
            <person name="Rahim S."/>
            <person name="Rahman M.S."/>
            <person name="Alam M.M."/>
            <person name="Hou S."/>
            <person name="Wan X."/>
            <person name="Saito J.A."/>
            <person name="Alam M."/>
        </authorList>
    </citation>
    <scope>NUCLEOTIDE SEQUENCE [LARGE SCALE GENOMIC DNA]</scope>
    <source>
        <strain evidence="2 3">MS6</strain>
    </source>
</reference>
<dbReference type="AlphaFoldDB" id="K2QXM6"/>
<evidence type="ECO:0000313" key="3">
    <source>
        <dbReference type="Proteomes" id="UP000007129"/>
    </source>
</evidence>
<name>K2QXM6_MACPH</name>
<dbReference type="Proteomes" id="UP000007129">
    <property type="component" value="Unassembled WGS sequence"/>
</dbReference>
<protein>
    <submittedName>
        <fullName evidence="2">Uncharacterized protein</fullName>
    </submittedName>
</protein>
<feature type="compositionally biased region" description="Basic and acidic residues" evidence="1">
    <location>
        <begin position="99"/>
        <end position="123"/>
    </location>
</feature>
<organism evidence="2 3">
    <name type="scientific">Macrophomina phaseolina (strain MS6)</name>
    <name type="common">Charcoal rot fungus</name>
    <dbReference type="NCBI Taxonomy" id="1126212"/>
    <lineage>
        <taxon>Eukaryota</taxon>
        <taxon>Fungi</taxon>
        <taxon>Dikarya</taxon>
        <taxon>Ascomycota</taxon>
        <taxon>Pezizomycotina</taxon>
        <taxon>Dothideomycetes</taxon>
        <taxon>Dothideomycetes incertae sedis</taxon>
        <taxon>Botryosphaeriales</taxon>
        <taxon>Botryosphaeriaceae</taxon>
        <taxon>Macrophomina</taxon>
    </lineage>
</organism>
<gene>
    <name evidence="2" type="ORF">MPH_08104</name>
</gene>